<dbReference type="GO" id="GO:0003995">
    <property type="term" value="F:acyl-CoA dehydrogenase activity"/>
    <property type="evidence" value="ECO:0007669"/>
    <property type="project" value="TreeGrafter"/>
</dbReference>
<reference evidence="8 9" key="1">
    <citation type="journal article" date="2018" name="Int. J. Syst. Evol. Microbiol.">
        <title>Planococcus salinus sp. nov., a moderately halophilic bacterium isolated from a saline-alkali soil.</title>
        <authorList>
            <person name="Gan L."/>
        </authorList>
    </citation>
    <scope>NUCLEOTIDE SEQUENCE [LARGE SCALE GENOMIC DNA]</scope>
    <source>
        <strain evidence="8 9">LCB217</strain>
    </source>
</reference>
<sequence>MSDINEMLIDSTKKIMRDFSTKETIVETENGIWPKDLWQIIEESGLTTVAISEENGGTGGTFGDAISMLRVIGKFAAPIPLPETLLANWLLADIGLRASIKPLTLSSIDEKDNFTFTEVEGGWSLTGASNYIPWARFVEGIVIIGTSEKETLITVVDPALCQIKPGTNLGGESRDFVEIQDQFIKKVEVIAVTEAVLMSNYYKGTIIKTALMAGSLERLLELTAAYTKERSQFGRPIHRFQAIQNHLAVLSGEATAAKIAADNLIEAVDTNSYETQAMITKIVVGEAASKSVPIAHQVLGAIGFTDEHVLQFTTRRLWAWRDEYGTESEWAEQLGAQVINNGPEEFWPFITALD</sequence>
<evidence type="ECO:0000313" key="8">
    <source>
        <dbReference type="EMBL" id="RNF39744.1"/>
    </source>
</evidence>
<dbReference type="EMBL" id="RIAX01000004">
    <property type="protein sequence ID" value="RNF39744.1"/>
    <property type="molecule type" value="Genomic_DNA"/>
</dbReference>
<dbReference type="Gene3D" id="1.20.140.10">
    <property type="entry name" value="Butyryl-CoA Dehydrogenase, subunit A, domain 3"/>
    <property type="match status" value="1"/>
</dbReference>
<dbReference type="Gene3D" id="1.10.540.10">
    <property type="entry name" value="Acyl-CoA dehydrogenase/oxidase, N-terminal domain"/>
    <property type="match status" value="1"/>
</dbReference>
<evidence type="ECO:0000256" key="4">
    <source>
        <dbReference type="ARBA" id="ARBA00022827"/>
    </source>
</evidence>
<keyword evidence="9" id="KW-1185">Reference proteome</keyword>
<evidence type="ECO:0000256" key="1">
    <source>
        <dbReference type="ARBA" id="ARBA00001974"/>
    </source>
</evidence>
<dbReference type="RefSeq" id="WP_123164939.1">
    <property type="nucleotide sequence ID" value="NZ_RIAX01000004.1"/>
</dbReference>
<dbReference type="Pfam" id="PF00441">
    <property type="entry name" value="Acyl-CoA_dh_1"/>
    <property type="match status" value="1"/>
</dbReference>
<gene>
    <name evidence="8" type="ORF">EEX84_07190</name>
</gene>
<comment type="caution">
    <text evidence="8">The sequence shown here is derived from an EMBL/GenBank/DDBJ whole genome shotgun (WGS) entry which is preliminary data.</text>
</comment>
<dbReference type="PANTHER" id="PTHR43884">
    <property type="entry name" value="ACYL-COA DEHYDROGENASE"/>
    <property type="match status" value="1"/>
</dbReference>
<protein>
    <submittedName>
        <fullName evidence="8">Acyl-CoA dehydrogenase</fullName>
    </submittedName>
</protein>
<comment type="similarity">
    <text evidence="2">Belongs to the acyl-CoA dehydrogenase family.</text>
</comment>
<name>A0A3M8P985_9BACL</name>
<organism evidence="8 9">
    <name type="scientific">Planococcus salinus</name>
    <dbReference type="NCBI Taxonomy" id="1848460"/>
    <lineage>
        <taxon>Bacteria</taxon>
        <taxon>Bacillati</taxon>
        <taxon>Bacillota</taxon>
        <taxon>Bacilli</taxon>
        <taxon>Bacillales</taxon>
        <taxon>Caryophanaceae</taxon>
        <taxon>Planococcus</taxon>
    </lineage>
</organism>
<dbReference type="Pfam" id="PF02771">
    <property type="entry name" value="Acyl-CoA_dh_N"/>
    <property type="match status" value="1"/>
</dbReference>
<dbReference type="SUPFAM" id="SSF56645">
    <property type="entry name" value="Acyl-CoA dehydrogenase NM domain-like"/>
    <property type="match status" value="1"/>
</dbReference>
<keyword evidence="3" id="KW-0285">Flavoprotein</keyword>
<evidence type="ECO:0000256" key="5">
    <source>
        <dbReference type="ARBA" id="ARBA00023002"/>
    </source>
</evidence>
<evidence type="ECO:0000313" key="9">
    <source>
        <dbReference type="Proteomes" id="UP000275473"/>
    </source>
</evidence>
<comment type="cofactor">
    <cofactor evidence="1">
        <name>FAD</name>
        <dbReference type="ChEBI" id="CHEBI:57692"/>
    </cofactor>
</comment>
<feature type="domain" description="Acyl-CoA dehydrogenase/oxidase C-terminal" evidence="6">
    <location>
        <begin position="209"/>
        <end position="316"/>
    </location>
</feature>
<dbReference type="InterPro" id="IPR009100">
    <property type="entry name" value="AcylCoA_DH/oxidase_NM_dom_sf"/>
</dbReference>
<keyword evidence="5" id="KW-0560">Oxidoreductase</keyword>
<dbReference type="InterPro" id="IPR009075">
    <property type="entry name" value="AcylCo_DH/oxidase_C"/>
</dbReference>
<feature type="domain" description="Acyl-CoA dehydrogenase/oxidase N-terminal" evidence="7">
    <location>
        <begin position="6"/>
        <end position="81"/>
    </location>
</feature>
<evidence type="ECO:0000259" key="6">
    <source>
        <dbReference type="Pfam" id="PF00441"/>
    </source>
</evidence>
<proteinExistence type="inferred from homology"/>
<dbReference type="GO" id="GO:0050660">
    <property type="term" value="F:flavin adenine dinucleotide binding"/>
    <property type="evidence" value="ECO:0007669"/>
    <property type="project" value="InterPro"/>
</dbReference>
<evidence type="ECO:0000256" key="3">
    <source>
        <dbReference type="ARBA" id="ARBA00022630"/>
    </source>
</evidence>
<dbReference type="InterPro" id="IPR013786">
    <property type="entry name" value="AcylCoA_DH/ox_N"/>
</dbReference>
<dbReference type="SUPFAM" id="SSF47203">
    <property type="entry name" value="Acyl-CoA dehydrogenase C-terminal domain-like"/>
    <property type="match status" value="1"/>
</dbReference>
<dbReference type="AlphaFoldDB" id="A0A3M8P985"/>
<evidence type="ECO:0000256" key="2">
    <source>
        <dbReference type="ARBA" id="ARBA00009347"/>
    </source>
</evidence>
<keyword evidence="4" id="KW-0274">FAD</keyword>
<dbReference type="Proteomes" id="UP000275473">
    <property type="component" value="Unassembled WGS sequence"/>
</dbReference>
<dbReference type="OrthoDB" id="2450120at2"/>
<accession>A0A3M8P985</accession>
<dbReference type="PANTHER" id="PTHR43884:SF20">
    <property type="entry name" value="ACYL-COA DEHYDROGENASE FADE28"/>
    <property type="match status" value="1"/>
</dbReference>
<dbReference type="InterPro" id="IPR036250">
    <property type="entry name" value="AcylCo_DH-like_C"/>
</dbReference>
<evidence type="ECO:0000259" key="7">
    <source>
        <dbReference type="Pfam" id="PF02771"/>
    </source>
</evidence>
<dbReference type="InterPro" id="IPR037069">
    <property type="entry name" value="AcylCoA_DH/ox_N_sf"/>
</dbReference>